<name>A0ABP6RQU6_9PSEU</name>
<dbReference type="RefSeq" id="WP_224955466.1">
    <property type="nucleotide sequence ID" value="NZ_BAAAYK010000038.1"/>
</dbReference>
<proteinExistence type="predicted"/>
<feature type="domain" description="Pyridoxamine 5'-phosphate oxidase N-terminal" evidence="2">
    <location>
        <begin position="18"/>
        <end position="149"/>
    </location>
</feature>
<evidence type="ECO:0000313" key="3">
    <source>
        <dbReference type="EMBL" id="GAA3357039.1"/>
    </source>
</evidence>
<dbReference type="Gene3D" id="2.30.110.10">
    <property type="entry name" value="Electron Transport, Fmn-binding Protein, Chain A"/>
    <property type="match status" value="1"/>
</dbReference>
<keyword evidence="4" id="KW-1185">Reference proteome</keyword>
<dbReference type="InterPro" id="IPR012349">
    <property type="entry name" value="Split_barrel_FMN-bd"/>
</dbReference>
<organism evidence="3 4">
    <name type="scientific">Saccharopolyspora gregorii</name>
    <dbReference type="NCBI Taxonomy" id="33914"/>
    <lineage>
        <taxon>Bacteria</taxon>
        <taxon>Bacillati</taxon>
        <taxon>Actinomycetota</taxon>
        <taxon>Actinomycetes</taxon>
        <taxon>Pseudonocardiales</taxon>
        <taxon>Pseudonocardiaceae</taxon>
        <taxon>Saccharopolyspora</taxon>
    </lineage>
</organism>
<protein>
    <submittedName>
        <fullName evidence="3">Pyridoxamine 5'-phosphate oxidase family protein</fullName>
    </submittedName>
</protein>
<dbReference type="PANTHER" id="PTHR35176:SF6">
    <property type="entry name" value="HEME OXYGENASE HI_0854-RELATED"/>
    <property type="match status" value="1"/>
</dbReference>
<dbReference type="EMBL" id="BAAAYK010000038">
    <property type="protein sequence ID" value="GAA3357039.1"/>
    <property type="molecule type" value="Genomic_DNA"/>
</dbReference>
<dbReference type="SUPFAM" id="SSF50475">
    <property type="entry name" value="FMN-binding split barrel"/>
    <property type="match status" value="1"/>
</dbReference>
<dbReference type="PANTHER" id="PTHR35176">
    <property type="entry name" value="HEME OXYGENASE HI_0854-RELATED"/>
    <property type="match status" value="1"/>
</dbReference>
<keyword evidence="1" id="KW-0560">Oxidoreductase</keyword>
<dbReference type="Proteomes" id="UP001500483">
    <property type="component" value="Unassembled WGS sequence"/>
</dbReference>
<dbReference type="InterPro" id="IPR011576">
    <property type="entry name" value="Pyridox_Oxase_N"/>
</dbReference>
<dbReference type="Pfam" id="PF01243">
    <property type="entry name" value="PNPOx_N"/>
    <property type="match status" value="1"/>
</dbReference>
<gene>
    <name evidence="3" type="ORF">GCM10020366_23460</name>
</gene>
<sequence length="158" mass="17850">MTDELRPQKRGRRIAMSREELDAFLAAERTCRVATIGPDGPHATPLWFGWDGSALWLNSLTRSKRWADLRRDPRISVVVDAGTEYQQLRGVEISGTAEVVGEAPRTGEPEPALAEIEPLFARKYLGGDEMIHDGRHGWLRVTPTKISSWDFRKLAELR</sequence>
<dbReference type="InterPro" id="IPR052019">
    <property type="entry name" value="F420H2_bilvrd_red/Heme_oxyg"/>
</dbReference>
<evidence type="ECO:0000313" key="4">
    <source>
        <dbReference type="Proteomes" id="UP001500483"/>
    </source>
</evidence>
<comment type="caution">
    <text evidence="3">The sequence shown here is derived from an EMBL/GenBank/DDBJ whole genome shotgun (WGS) entry which is preliminary data.</text>
</comment>
<evidence type="ECO:0000256" key="1">
    <source>
        <dbReference type="ARBA" id="ARBA00023002"/>
    </source>
</evidence>
<accession>A0ABP6RQU6</accession>
<evidence type="ECO:0000259" key="2">
    <source>
        <dbReference type="Pfam" id="PF01243"/>
    </source>
</evidence>
<reference evidence="4" key="1">
    <citation type="journal article" date="2019" name="Int. J. Syst. Evol. Microbiol.">
        <title>The Global Catalogue of Microorganisms (GCM) 10K type strain sequencing project: providing services to taxonomists for standard genome sequencing and annotation.</title>
        <authorList>
            <consortium name="The Broad Institute Genomics Platform"/>
            <consortium name="The Broad Institute Genome Sequencing Center for Infectious Disease"/>
            <person name="Wu L."/>
            <person name="Ma J."/>
        </authorList>
    </citation>
    <scope>NUCLEOTIDE SEQUENCE [LARGE SCALE GENOMIC DNA]</scope>
    <source>
        <strain evidence="4">JCM 9687</strain>
    </source>
</reference>